<organism evidence="2 3">
    <name type="scientific">Coprinopsis marcescibilis</name>
    <name type="common">Agaric fungus</name>
    <name type="synonym">Psathyrella marcescibilis</name>
    <dbReference type="NCBI Taxonomy" id="230819"/>
    <lineage>
        <taxon>Eukaryota</taxon>
        <taxon>Fungi</taxon>
        <taxon>Dikarya</taxon>
        <taxon>Basidiomycota</taxon>
        <taxon>Agaricomycotina</taxon>
        <taxon>Agaricomycetes</taxon>
        <taxon>Agaricomycetidae</taxon>
        <taxon>Agaricales</taxon>
        <taxon>Agaricineae</taxon>
        <taxon>Psathyrellaceae</taxon>
        <taxon>Coprinopsis</taxon>
    </lineage>
</organism>
<dbReference type="EMBL" id="ML210363">
    <property type="protein sequence ID" value="TFK19035.1"/>
    <property type="molecule type" value="Genomic_DNA"/>
</dbReference>
<sequence length="70" mass="7810">MHMLLLFLVSIGPCVARYGPVGAHICKWKLLLYTEVVAAYINSIVGVCVVMQMNVPLDIHEFPSKNVRPL</sequence>
<name>A0A5C3KGU4_COPMA</name>
<feature type="chain" id="PRO_5023091059" description="Secreted protein" evidence="1">
    <location>
        <begin position="17"/>
        <end position="70"/>
    </location>
</feature>
<reference evidence="2 3" key="1">
    <citation type="journal article" date="2019" name="Nat. Ecol. Evol.">
        <title>Megaphylogeny resolves global patterns of mushroom evolution.</title>
        <authorList>
            <person name="Varga T."/>
            <person name="Krizsan K."/>
            <person name="Foldi C."/>
            <person name="Dima B."/>
            <person name="Sanchez-Garcia M."/>
            <person name="Sanchez-Ramirez S."/>
            <person name="Szollosi G.J."/>
            <person name="Szarkandi J.G."/>
            <person name="Papp V."/>
            <person name="Albert L."/>
            <person name="Andreopoulos W."/>
            <person name="Angelini C."/>
            <person name="Antonin V."/>
            <person name="Barry K.W."/>
            <person name="Bougher N.L."/>
            <person name="Buchanan P."/>
            <person name="Buyck B."/>
            <person name="Bense V."/>
            <person name="Catcheside P."/>
            <person name="Chovatia M."/>
            <person name="Cooper J."/>
            <person name="Damon W."/>
            <person name="Desjardin D."/>
            <person name="Finy P."/>
            <person name="Geml J."/>
            <person name="Haridas S."/>
            <person name="Hughes K."/>
            <person name="Justo A."/>
            <person name="Karasinski D."/>
            <person name="Kautmanova I."/>
            <person name="Kiss B."/>
            <person name="Kocsube S."/>
            <person name="Kotiranta H."/>
            <person name="LaButti K.M."/>
            <person name="Lechner B.E."/>
            <person name="Liimatainen K."/>
            <person name="Lipzen A."/>
            <person name="Lukacs Z."/>
            <person name="Mihaltcheva S."/>
            <person name="Morgado L.N."/>
            <person name="Niskanen T."/>
            <person name="Noordeloos M.E."/>
            <person name="Ohm R.A."/>
            <person name="Ortiz-Santana B."/>
            <person name="Ovrebo C."/>
            <person name="Racz N."/>
            <person name="Riley R."/>
            <person name="Savchenko A."/>
            <person name="Shiryaev A."/>
            <person name="Soop K."/>
            <person name="Spirin V."/>
            <person name="Szebenyi C."/>
            <person name="Tomsovsky M."/>
            <person name="Tulloss R.E."/>
            <person name="Uehling J."/>
            <person name="Grigoriev I.V."/>
            <person name="Vagvolgyi C."/>
            <person name="Papp T."/>
            <person name="Martin F.M."/>
            <person name="Miettinen O."/>
            <person name="Hibbett D.S."/>
            <person name="Nagy L.G."/>
        </authorList>
    </citation>
    <scope>NUCLEOTIDE SEQUENCE [LARGE SCALE GENOMIC DNA]</scope>
    <source>
        <strain evidence="2 3">CBS 121175</strain>
    </source>
</reference>
<dbReference type="AlphaFoldDB" id="A0A5C3KGU4"/>
<proteinExistence type="predicted"/>
<gene>
    <name evidence="2" type="ORF">FA15DRAFT_674783</name>
</gene>
<evidence type="ECO:0000313" key="3">
    <source>
        <dbReference type="Proteomes" id="UP000307440"/>
    </source>
</evidence>
<keyword evidence="3" id="KW-1185">Reference proteome</keyword>
<dbReference type="Proteomes" id="UP000307440">
    <property type="component" value="Unassembled WGS sequence"/>
</dbReference>
<evidence type="ECO:0008006" key="4">
    <source>
        <dbReference type="Google" id="ProtNLM"/>
    </source>
</evidence>
<evidence type="ECO:0000256" key="1">
    <source>
        <dbReference type="SAM" id="SignalP"/>
    </source>
</evidence>
<feature type="signal peptide" evidence="1">
    <location>
        <begin position="1"/>
        <end position="16"/>
    </location>
</feature>
<evidence type="ECO:0000313" key="2">
    <source>
        <dbReference type="EMBL" id="TFK19035.1"/>
    </source>
</evidence>
<accession>A0A5C3KGU4</accession>
<protein>
    <recommendedName>
        <fullName evidence="4">Secreted protein</fullName>
    </recommendedName>
</protein>
<keyword evidence="1" id="KW-0732">Signal</keyword>